<comment type="similarity">
    <text evidence="1">Belongs to the UDP-glycosyltransferase family.</text>
</comment>
<dbReference type="PANTHER" id="PTHR48047">
    <property type="entry name" value="GLYCOSYLTRANSFERASE"/>
    <property type="match status" value="1"/>
</dbReference>
<dbReference type="InterPro" id="IPR002213">
    <property type="entry name" value="UDP_glucos_trans"/>
</dbReference>
<dbReference type="AlphaFoldDB" id="A0A5K1K7V9"/>
<name>A0A5K1K7V9_9APHY</name>
<evidence type="ECO:0000256" key="1">
    <source>
        <dbReference type="ARBA" id="ARBA00009995"/>
    </source>
</evidence>
<proteinExistence type="inferred from homology"/>
<keyword evidence="2" id="KW-0808">Transferase</keyword>
<evidence type="ECO:0000256" key="2">
    <source>
        <dbReference type="ARBA" id="ARBA00022679"/>
    </source>
</evidence>
<organism evidence="3">
    <name type="scientific">Ganoderma boninense</name>
    <dbReference type="NCBI Taxonomy" id="34458"/>
    <lineage>
        <taxon>Eukaryota</taxon>
        <taxon>Fungi</taxon>
        <taxon>Dikarya</taxon>
        <taxon>Basidiomycota</taxon>
        <taxon>Agaricomycotina</taxon>
        <taxon>Agaricomycetes</taxon>
        <taxon>Polyporales</taxon>
        <taxon>Polyporaceae</taxon>
        <taxon>Ganoderma</taxon>
    </lineage>
</organism>
<gene>
    <name evidence="3" type="primary">Q6XPX0</name>
</gene>
<dbReference type="GO" id="GO:0035251">
    <property type="term" value="F:UDP-glucosyltransferase activity"/>
    <property type="evidence" value="ECO:0007669"/>
    <property type="project" value="TreeGrafter"/>
</dbReference>
<dbReference type="Gene3D" id="3.40.50.2000">
    <property type="entry name" value="Glycogen Phosphorylase B"/>
    <property type="match status" value="2"/>
</dbReference>
<dbReference type="Pfam" id="PF00201">
    <property type="entry name" value="UDPGT"/>
    <property type="match status" value="1"/>
</dbReference>
<sequence length="497" mass="54977">MSTPQNKHIVGFAYQAWGHTRPLIALAAHMVKLRPVDVTFITTNAFYDRVNNELARHFETGEEEHLQRIRIISIGDVAFLSLGDGDEAFKRLFKALVAEEEVVCPRSAAKFPPLTKPKAVVLDFFAIEPFNYIRELCGHTVKVYAWESGLAAAMFHMFGPESIGGRGNFRVKAKEEAQRSGRSYKEVALEIAFQPKGKVVRVPAMPPMYDHEYLPQDFPLPEEIGYAVFPRVYEILQGMDGMLVVTPECYEPTAVAAMRSWFGETGRTAHVCGPLLPATSKETAQTHERKHVGGSNEIEEFLDATLKSSGPKSLLYISLGTVFWPVTKPQNMWAVLDVVMELNIPFILSHASPFAVIPDDVKEKVKAYGKGFLAPWTPQQLILDHPAMGWFLTHGGHNSVIESISAGVPHAEVLGLGYELIEVRSGHGLKPIYRTGRTPLGTVDAIRAEVRGVLQNAFGDDGARKRAKLAEMSRAVNSEWAEGGASRRDVIAFLDGL</sequence>
<dbReference type="SUPFAM" id="SSF53756">
    <property type="entry name" value="UDP-Glycosyltransferase/glycogen phosphorylase"/>
    <property type="match status" value="1"/>
</dbReference>
<accession>A0A5K1K7V9</accession>
<protein>
    <submittedName>
        <fullName evidence="3">G protein beta subunit</fullName>
    </submittedName>
</protein>
<evidence type="ECO:0000313" key="3">
    <source>
        <dbReference type="EMBL" id="VWP02304.1"/>
    </source>
</evidence>
<dbReference type="EMBL" id="LR730101">
    <property type="protein sequence ID" value="VWP02304.1"/>
    <property type="molecule type" value="Genomic_DNA"/>
</dbReference>
<reference evidence="3" key="1">
    <citation type="submission" date="2019-10" db="EMBL/GenBank/DDBJ databases">
        <authorList>
            <person name="Nor Muhammad N."/>
        </authorList>
    </citation>
    <scope>NUCLEOTIDE SEQUENCE</scope>
</reference>